<evidence type="ECO:0000313" key="2">
    <source>
        <dbReference type="Proteomes" id="UP000033220"/>
    </source>
</evidence>
<name>H6SIT3_PARPM</name>
<dbReference type="HOGENOM" id="CLU_2755236_0_0_5"/>
<organism evidence="1 2">
    <name type="scientific">Pararhodospirillum photometricum DSM 122</name>
    <dbReference type="NCBI Taxonomy" id="1150469"/>
    <lineage>
        <taxon>Bacteria</taxon>
        <taxon>Pseudomonadati</taxon>
        <taxon>Pseudomonadota</taxon>
        <taxon>Alphaproteobacteria</taxon>
        <taxon>Rhodospirillales</taxon>
        <taxon>Rhodospirillaceae</taxon>
        <taxon>Pararhodospirillum</taxon>
    </lineage>
</organism>
<dbReference type="AlphaFoldDB" id="H6SIT3"/>
<sequence>MEGFRGQVLGMKRRQRIAQVLQEGSGGVPRAQAVHVLEIAQELVEIHRLVVLPQVSVQEALGVQGLQGAL</sequence>
<proteinExistence type="predicted"/>
<dbReference type="Proteomes" id="UP000033220">
    <property type="component" value="Chromosome DSM 122"/>
</dbReference>
<gene>
    <name evidence="1" type="ORF">RSPPHO_00084</name>
</gene>
<dbReference type="EMBL" id="HE663493">
    <property type="protein sequence ID" value="CCG06710.1"/>
    <property type="molecule type" value="Genomic_DNA"/>
</dbReference>
<keyword evidence="2" id="KW-1185">Reference proteome</keyword>
<evidence type="ECO:0000313" key="1">
    <source>
        <dbReference type="EMBL" id="CCG06710.1"/>
    </source>
</evidence>
<protein>
    <submittedName>
        <fullName evidence="1">Uncharacterized protein</fullName>
    </submittedName>
</protein>
<reference evidence="1 2" key="1">
    <citation type="submission" date="2012-02" db="EMBL/GenBank/DDBJ databases">
        <title>Shotgun genome sequence of Phaeospirillum photometricum DSM 122.</title>
        <authorList>
            <person name="Duquesne K."/>
            <person name="Sturgis J."/>
        </authorList>
    </citation>
    <scope>NUCLEOTIDE SEQUENCE [LARGE SCALE GENOMIC DNA]</scope>
    <source>
        <strain evidence="2">DSM122</strain>
    </source>
</reference>
<accession>H6SIT3</accession>
<dbReference type="KEGG" id="rpm:RSPPHO_00084"/>